<proteinExistence type="predicted"/>
<reference evidence="1" key="1">
    <citation type="submission" date="2020-03" db="EMBL/GenBank/DDBJ databases">
        <title>The deep terrestrial virosphere.</title>
        <authorList>
            <person name="Holmfeldt K."/>
            <person name="Nilsson E."/>
            <person name="Simone D."/>
            <person name="Lopez-Fernandez M."/>
            <person name="Wu X."/>
            <person name="de Brujin I."/>
            <person name="Lundin D."/>
            <person name="Andersson A."/>
            <person name="Bertilsson S."/>
            <person name="Dopson M."/>
        </authorList>
    </citation>
    <scope>NUCLEOTIDE SEQUENCE</scope>
    <source>
        <strain evidence="1">TM448A00147</strain>
        <strain evidence="2">TM448B00305</strain>
    </source>
</reference>
<evidence type="ECO:0000313" key="1">
    <source>
        <dbReference type="EMBL" id="QJA44748.1"/>
    </source>
</evidence>
<dbReference type="EMBL" id="MT144608">
    <property type="protein sequence ID" value="QJH94895.1"/>
    <property type="molecule type" value="Genomic_DNA"/>
</dbReference>
<dbReference type="AlphaFoldDB" id="A0A6H1ZB37"/>
<gene>
    <name evidence="1" type="ORF">TM448A00147_0007</name>
    <name evidence="2" type="ORF">TM448B00305_0016</name>
</gene>
<dbReference type="EMBL" id="MT143980">
    <property type="protein sequence ID" value="QJA44748.1"/>
    <property type="molecule type" value="Genomic_DNA"/>
</dbReference>
<sequence>MSGPKPSIFKAFNLVPLTNLELDELCAVCEKPRRDHRMPRYDFSNEALLCCTPPGRHFEPTGRHTTIHPKLAQLRALRAAEAAGWRPVWEVVLDQVGKQVGQRIVNDREMRKVGKGE</sequence>
<name>A0A6H1ZB37_9ZZZZ</name>
<organism evidence="1">
    <name type="scientific">viral metagenome</name>
    <dbReference type="NCBI Taxonomy" id="1070528"/>
    <lineage>
        <taxon>unclassified sequences</taxon>
        <taxon>metagenomes</taxon>
        <taxon>organismal metagenomes</taxon>
    </lineage>
</organism>
<protein>
    <submittedName>
        <fullName evidence="1">Uncharacterized protein</fullName>
    </submittedName>
</protein>
<accession>A0A6H1ZB37</accession>
<evidence type="ECO:0000313" key="2">
    <source>
        <dbReference type="EMBL" id="QJH94895.1"/>
    </source>
</evidence>